<accession>A0A6J4V3Q7</accession>
<protein>
    <submittedName>
        <fullName evidence="3">Rhodanese-like domain protein</fullName>
    </submittedName>
</protein>
<dbReference type="SMART" id="SM00450">
    <property type="entry name" value="RHOD"/>
    <property type="match status" value="1"/>
</dbReference>
<dbReference type="PANTHER" id="PTHR44086:SF10">
    <property type="entry name" value="THIOSULFATE SULFURTRANSFERASE_RHODANESE-LIKE DOMAIN-CONTAINING PROTEIN 3"/>
    <property type="match status" value="1"/>
</dbReference>
<dbReference type="InterPro" id="IPR001763">
    <property type="entry name" value="Rhodanese-like_dom"/>
</dbReference>
<dbReference type="PROSITE" id="PS50206">
    <property type="entry name" value="RHODANESE_3"/>
    <property type="match status" value="1"/>
</dbReference>
<dbReference type="Gene3D" id="3.40.250.10">
    <property type="entry name" value="Rhodanese-like domain"/>
    <property type="match status" value="1"/>
</dbReference>
<dbReference type="PANTHER" id="PTHR44086">
    <property type="entry name" value="THIOSULFATE SULFURTRANSFERASE RDL2, MITOCHONDRIAL-RELATED"/>
    <property type="match status" value="1"/>
</dbReference>
<dbReference type="AlphaFoldDB" id="A0A6J4V3Q7"/>
<dbReference type="Pfam" id="PF00581">
    <property type="entry name" value="Rhodanese"/>
    <property type="match status" value="1"/>
</dbReference>
<dbReference type="GO" id="GO:0004792">
    <property type="term" value="F:thiosulfate-cyanide sulfurtransferase activity"/>
    <property type="evidence" value="ECO:0007669"/>
    <property type="project" value="TreeGrafter"/>
</dbReference>
<evidence type="ECO:0000313" key="3">
    <source>
        <dbReference type="EMBL" id="CAA9567699.1"/>
    </source>
</evidence>
<evidence type="ECO:0000259" key="2">
    <source>
        <dbReference type="PROSITE" id="PS50206"/>
    </source>
</evidence>
<dbReference type="SUPFAM" id="SSF52821">
    <property type="entry name" value="Rhodanese/Cell cycle control phosphatase"/>
    <property type="match status" value="1"/>
</dbReference>
<proteinExistence type="predicted"/>
<dbReference type="InterPro" id="IPR036873">
    <property type="entry name" value="Rhodanese-like_dom_sf"/>
</dbReference>
<sequence length="132" mass="14231">MAKTFMQMVGEARQEVPALSPAEVQSRMQQDPQTLMIDVREPDALASTGVIHGAKNVPLGMLAIKADQELPAEVRDEQLQDRSQPVIVTCQRGGQAALGAKTLKDMGFTNVSFVEGGTEGWKEAGLPTEQPK</sequence>
<organism evidence="3">
    <name type="scientific">uncultured Thermomicrobiales bacterium</name>
    <dbReference type="NCBI Taxonomy" id="1645740"/>
    <lineage>
        <taxon>Bacteria</taxon>
        <taxon>Pseudomonadati</taxon>
        <taxon>Thermomicrobiota</taxon>
        <taxon>Thermomicrobia</taxon>
        <taxon>Thermomicrobiales</taxon>
        <taxon>environmental samples</taxon>
    </lineage>
</organism>
<name>A0A6J4V3Q7_9BACT</name>
<reference evidence="3" key="1">
    <citation type="submission" date="2020-02" db="EMBL/GenBank/DDBJ databases">
        <authorList>
            <person name="Meier V. D."/>
        </authorList>
    </citation>
    <scope>NUCLEOTIDE SEQUENCE</scope>
    <source>
        <strain evidence="3">AVDCRST_MAG88</strain>
    </source>
</reference>
<feature type="region of interest" description="Disordered" evidence="1">
    <location>
        <begin position="1"/>
        <end position="30"/>
    </location>
</feature>
<evidence type="ECO:0000256" key="1">
    <source>
        <dbReference type="SAM" id="MobiDB-lite"/>
    </source>
</evidence>
<gene>
    <name evidence="3" type="ORF">AVDCRST_MAG88-2044</name>
</gene>
<feature type="domain" description="Rhodanese" evidence="2">
    <location>
        <begin position="30"/>
        <end position="130"/>
    </location>
</feature>
<dbReference type="EMBL" id="CADCWM010000541">
    <property type="protein sequence ID" value="CAA9567699.1"/>
    <property type="molecule type" value="Genomic_DNA"/>
</dbReference>